<dbReference type="GO" id="GO:0008170">
    <property type="term" value="F:N-methyltransferase activity"/>
    <property type="evidence" value="ECO:0007669"/>
    <property type="project" value="InterPro"/>
</dbReference>
<dbReference type="Pfam" id="PF01555">
    <property type="entry name" value="N6_N4_Mtase"/>
    <property type="match status" value="1"/>
</dbReference>
<proteinExistence type="predicted"/>
<dbReference type="AlphaFoldDB" id="A0A1T5DUD0"/>
<keyword evidence="1 5" id="KW-0489">Methyltransferase</keyword>
<evidence type="ECO:0000313" key="5">
    <source>
        <dbReference type="EMBL" id="SKB75150.1"/>
    </source>
</evidence>
<dbReference type="EMBL" id="FUYN01000016">
    <property type="protein sequence ID" value="SKB75150.1"/>
    <property type="molecule type" value="Genomic_DNA"/>
</dbReference>
<keyword evidence="6" id="KW-1185">Reference proteome</keyword>
<dbReference type="OrthoDB" id="9773571at2"/>
<reference evidence="6" key="1">
    <citation type="submission" date="2017-02" db="EMBL/GenBank/DDBJ databases">
        <authorList>
            <person name="Varghese N."/>
            <person name="Submissions S."/>
        </authorList>
    </citation>
    <scope>NUCLEOTIDE SEQUENCE [LARGE SCALE GENOMIC DNA]</scope>
    <source>
        <strain evidence="6">ATCC 35199</strain>
    </source>
</reference>
<evidence type="ECO:0000256" key="3">
    <source>
        <dbReference type="ARBA" id="ARBA00022747"/>
    </source>
</evidence>
<evidence type="ECO:0000313" key="6">
    <source>
        <dbReference type="Proteomes" id="UP000243406"/>
    </source>
</evidence>
<sequence length="286" mass="33458">MKSIVSYQERGLGGNSNYRGNCSPRLIKDLISHYSINEISDYMCGSNTTADVSRELSIKSNTYDLNMGFDLINDEIKERNEFVFWHPPYWDIIKYSGNMYGKPLKEDISRISDYEEFTRLLNYCMLKQFYSLEKGGRISVLMGDIKKKGKLYSMLLDIIKPGDIENIVIKEQHNCFSDNTSYKGKFIPIVHEYLLILKKPSDFVIDIQYNRKQKIDLRDSDTITWKDLVALTLENLGNKAKLQDIYSLIEGHKKSEKNRHWKEKIRQTLQTYPIFSSNEKGTWILI</sequence>
<dbReference type="SUPFAM" id="SSF53335">
    <property type="entry name" value="S-adenosyl-L-methionine-dependent methyltransferases"/>
    <property type="match status" value="1"/>
</dbReference>
<keyword evidence="2" id="KW-0808">Transferase</keyword>
<name>A0A1T5DUD0_9FIRM</name>
<dbReference type="InterPro" id="IPR002941">
    <property type="entry name" value="DNA_methylase_N4/N6"/>
</dbReference>
<dbReference type="GO" id="GO:0032259">
    <property type="term" value="P:methylation"/>
    <property type="evidence" value="ECO:0007669"/>
    <property type="project" value="UniProtKB-KW"/>
</dbReference>
<evidence type="ECO:0000256" key="1">
    <source>
        <dbReference type="ARBA" id="ARBA00022603"/>
    </source>
</evidence>
<dbReference type="Gene3D" id="3.40.50.150">
    <property type="entry name" value="Vaccinia Virus protein VP39"/>
    <property type="match status" value="1"/>
</dbReference>
<evidence type="ECO:0000259" key="4">
    <source>
        <dbReference type="Pfam" id="PF01555"/>
    </source>
</evidence>
<feature type="domain" description="DNA methylase N-4/N-6" evidence="4">
    <location>
        <begin position="82"/>
        <end position="264"/>
    </location>
</feature>
<dbReference type="InterPro" id="IPR029063">
    <property type="entry name" value="SAM-dependent_MTases_sf"/>
</dbReference>
<accession>A0A1T5DUD0</accession>
<organism evidence="5 6">
    <name type="scientific">Acetoanaerobium noterae</name>
    <dbReference type="NCBI Taxonomy" id="745369"/>
    <lineage>
        <taxon>Bacteria</taxon>
        <taxon>Bacillati</taxon>
        <taxon>Bacillota</taxon>
        <taxon>Clostridia</taxon>
        <taxon>Peptostreptococcales</taxon>
        <taxon>Filifactoraceae</taxon>
        <taxon>Acetoanaerobium</taxon>
    </lineage>
</organism>
<gene>
    <name evidence="5" type="ORF">SAMN02745120_0145</name>
</gene>
<keyword evidence="3" id="KW-0680">Restriction system</keyword>
<dbReference type="GO" id="GO:0003677">
    <property type="term" value="F:DNA binding"/>
    <property type="evidence" value="ECO:0007669"/>
    <property type="project" value="InterPro"/>
</dbReference>
<protein>
    <submittedName>
        <fullName evidence="5">DNA methylase</fullName>
    </submittedName>
</protein>
<dbReference type="GO" id="GO:0009307">
    <property type="term" value="P:DNA restriction-modification system"/>
    <property type="evidence" value="ECO:0007669"/>
    <property type="project" value="UniProtKB-KW"/>
</dbReference>
<dbReference type="Proteomes" id="UP000243406">
    <property type="component" value="Unassembled WGS sequence"/>
</dbReference>
<evidence type="ECO:0000256" key="2">
    <source>
        <dbReference type="ARBA" id="ARBA00022679"/>
    </source>
</evidence>
<dbReference type="RefSeq" id="WP_079590853.1">
    <property type="nucleotide sequence ID" value="NZ_FUYN01000016.1"/>
</dbReference>